<evidence type="ECO:0000313" key="2">
    <source>
        <dbReference type="Proteomes" id="UP000830552"/>
    </source>
</evidence>
<name>A0ABY4K9V6_9FLAO</name>
<sequence>MKEVFVKKYWEEEDVLFYLHFQDNKAVRQLEITPTSKLKLTLNSPINGESILYDQTLDELDLQESDFITEEDFNKIWNEYIQYLIILNY</sequence>
<protein>
    <submittedName>
        <fullName evidence="1">Uncharacterized protein</fullName>
    </submittedName>
</protein>
<accession>A0ABY4K9V6</accession>
<dbReference type="Proteomes" id="UP000830552">
    <property type="component" value="Chromosome"/>
</dbReference>
<dbReference type="RefSeq" id="WP_248394612.1">
    <property type="nucleotide sequence ID" value="NZ_CP096203.1"/>
</dbReference>
<proteinExistence type="predicted"/>
<gene>
    <name evidence="1" type="ORF">M0D58_07240</name>
</gene>
<reference evidence="1" key="1">
    <citation type="submission" date="2022-04" db="EMBL/GenBank/DDBJ databases">
        <title>Evolutionary, genomic, and biogeographic characterization of Chryseobacterium nepalense represented by a plastic-degrading bacterium AC3.</title>
        <authorList>
            <person name="Yin Z."/>
            <person name="Liu X."/>
            <person name="Wang D."/>
            <person name="Xie Z."/>
        </authorList>
    </citation>
    <scope>NUCLEOTIDE SEQUENCE</scope>
    <source>
        <strain evidence="1">AC3</strain>
    </source>
</reference>
<keyword evidence="2" id="KW-1185">Reference proteome</keyword>
<dbReference type="EMBL" id="CP096203">
    <property type="protein sequence ID" value="UPQ77339.1"/>
    <property type="molecule type" value="Genomic_DNA"/>
</dbReference>
<organism evidence="1 2">
    <name type="scientific">Chryseobacterium nepalense</name>
    <dbReference type="NCBI Taxonomy" id="1854498"/>
    <lineage>
        <taxon>Bacteria</taxon>
        <taxon>Pseudomonadati</taxon>
        <taxon>Bacteroidota</taxon>
        <taxon>Flavobacteriia</taxon>
        <taxon>Flavobacteriales</taxon>
        <taxon>Weeksellaceae</taxon>
        <taxon>Chryseobacterium group</taxon>
        <taxon>Chryseobacterium</taxon>
    </lineage>
</organism>
<evidence type="ECO:0000313" key="1">
    <source>
        <dbReference type="EMBL" id="UPQ77339.1"/>
    </source>
</evidence>